<protein>
    <submittedName>
        <fullName evidence="1">Uncharacterized protein</fullName>
    </submittedName>
</protein>
<name>A0ABQ5GHS8_9ASTR</name>
<dbReference type="Proteomes" id="UP001151760">
    <property type="component" value="Unassembled WGS sequence"/>
</dbReference>
<evidence type="ECO:0000313" key="1">
    <source>
        <dbReference type="EMBL" id="GJT74704.1"/>
    </source>
</evidence>
<dbReference type="EMBL" id="BQNB010018462">
    <property type="protein sequence ID" value="GJT74704.1"/>
    <property type="molecule type" value="Genomic_DNA"/>
</dbReference>
<organism evidence="1 2">
    <name type="scientific">Tanacetum coccineum</name>
    <dbReference type="NCBI Taxonomy" id="301880"/>
    <lineage>
        <taxon>Eukaryota</taxon>
        <taxon>Viridiplantae</taxon>
        <taxon>Streptophyta</taxon>
        <taxon>Embryophyta</taxon>
        <taxon>Tracheophyta</taxon>
        <taxon>Spermatophyta</taxon>
        <taxon>Magnoliopsida</taxon>
        <taxon>eudicotyledons</taxon>
        <taxon>Gunneridae</taxon>
        <taxon>Pentapetalae</taxon>
        <taxon>asterids</taxon>
        <taxon>campanulids</taxon>
        <taxon>Asterales</taxon>
        <taxon>Asteraceae</taxon>
        <taxon>Asteroideae</taxon>
        <taxon>Anthemideae</taxon>
        <taxon>Anthemidinae</taxon>
        <taxon>Tanacetum</taxon>
    </lineage>
</organism>
<proteinExistence type="predicted"/>
<sequence length="218" mass="25398">MKFNYDSMDMKLDEEAGYTTNEESVRSEHEVIDPVHAVNTQSFEEELSSEEDLDEWVVHKNKQIRVAKADLKKSFEAMEDTINNDSFTSNLPSIEELNPGSFLLTFTINNYNSYAMANIEASNNVMPRSIYECYEIKDPTEPLFEHSELGEKANVSESLKLQPFRPRPCVYSFDERLKVKIRHTNIYESDQEIVFNQWILANFDVEYEYAKEIGNPYS</sequence>
<reference evidence="1" key="2">
    <citation type="submission" date="2022-01" db="EMBL/GenBank/DDBJ databases">
        <authorList>
            <person name="Yamashiro T."/>
            <person name="Shiraishi A."/>
            <person name="Satake H."/>
            <person name="Nakayama K."/>
        </authorList>
    </citation>
    <scope>NUCLEOTIDE SEQUENCE</scope>
</reference>
<keyword evidence="2" id="KW-1185">Reference proteome</keyword>
<gene>
    <name evidence="1" type="ORF">Tco_1041429</name>
</gene>
<accession>A0ABQ5GHS8</accession>
<reference evidence="1" key="1">
    <citation type="journal article" date="2022" name="Int. J. Mol. Sci.">
        <title>Draft Genome of Tanacetum Coccineum: Genomic Comparison of Closely Related Tanacetum-Family Plants.</title>
        <authorList>
            <person name="Yamashiro T."/>
            <person name="Shiraishi A."/>
            <person name="Nakayama K."/>
            <person name="Satake H."/>
        </authorList>
    </citation>
    <scope>NUCLEOTIDE SEQUENCE</scope>
</reference>
<evidence type="ECO:0000313" key="2">
    <source>
        <dbReference type="Proteomes" id="UP001151760"/>
    </source>
</evidence>
<comment type="caution">
    <text evidence="1">The sequence shown here is derived from an EMBL/GenBank/DDBJ whole genome shotgun (WGS) entry which is preliminary data.</text>
</comment>